<dbReference type="GO" id="GO:0006364">
    <property type="term" value="P:rRNA processing"/>
    <property type="evidence" value="ECO:0007669"/>
    <property type="project" value="UniProtKB-KW"/>
</dbReference>
<dbReference type="STRING" id="98765.A0A2R6NJQ5"/>
<dbReference type="PANTHER" id="PTHR31633:SF1">
    <property type="entry name" value="H_ACA RIBONUCLEOPROTEIN COMPLEX NON-CORE SUBUNIT NAF1"/>
    <property type="match status" value="1"/>
</dbReference>
<evidence type="ECO:0000256" key="6">
    <source>
        <dbReference type="SAM" id="MobiDB-lite"/>
    </source>
</evidence>
<feature type="compositionally biased region" description="Polar residues" evidence="6">
    <location>
        <begin position="587"/>
        <end position="602"/>
    </location>
</feature>
<feature type="compositionally biased region" description="Basic and acidic residues" evidence="6">
    <location>
        <begin position="390"/>
        <end position="406"/>
    </location>
</feature>
<comment type="caution">
    <text evidence="7">The sequence shown here is derived from an EMBL/GenBank/DDBJ whole genome shotgun (WGS) entry which is preliminary data.</text>
</comment>
<evidence type="ECO:0000256" key="1">
    <source>
        <dbReference type="ARBA" id="ARBA00004123"/>
    </source>
</evidence>
<keyword evidence="8" id="KW-1185">Reference proteome</keyword>
<evidence type="ECO:0000256" key="2">
    <source>
        <dbReference type="ARBA" id="ARBA00022517"/>
    </source>
</evidence>
<feature type="compositionally biased region" description="Acidic residues" evidence="6">
    <location>
        <begin position="85"/>
        <end position="99"/>
    </location>
</feature>
<feature type="region of interest" description="Disordered" evidence="6">
    <location>
        <begin position="493"/>
        <end position="517"/>
    </location>
</feature>
<feature type="compositionally biased region" description="Basic and acidic residues" evidence="6">
    <location>
        <begin position="414"/>
        <end position="439"/>
    </location>
</feature>
<evidence type="ECO:0000313" key="7">
    <source>
        <dbReference type="EMBL" id="PSR72576.1"/>
    </source>
</evidence>
<feature type="region of interest" description="Disordered" evidence="6">
    <location>
        <begin position="279"/>
        <end position="478"/>
    </location>
</feature>
<reference evidence="7 8" key="1">
    <citation type="submission" date="2018-02" db="EMBL/GenBank/DDBJ databases">
        <title>Genome sequence of the basidiomycete white-rot fungus Phlebia centrifuga.</title>
        <authorList>
            <person name="Granchi Z."/>
            <person name="Peng M."/>
            <person name="de Vries R.P."/>
            <person name="Hilden K."/>
            <person name="Makela M.R."/>
            <person name="Grigoriev I."/>
            <person name="Riley R."/>
        </authorList>
    </citation>
    <scope>NUCLEOTIDE SEQUENCE [LARGE SCALE GENOMIC DNA]</scope>
    <source>
        <strain evidence="7 8">FBCC195</strain>
    </source>
</reference>
<comment type="subcellular location">
    <subcellularLocation>
        <location evidence="1">Nucleus</location>
    </subcellularLocation>
</comment>
<feature type="region of interest" description="Disordered" evidence="6">
    <location>
        <begin position="1"/>
        <end position="132"/>
    </location>
</feature>
<dbReference type="InterPro" id="IPR038664">
    <property type="entry name" value="Gar1/Naf1_Cbf5-bd_sf"/>
</dbReference>
<keyword evidence="2" id="KW-0690">Ribosome biogenesis</keyword>
<evidence type="ECO:0000256" key="5">
    <source>
        <dbReference type="ARBA" id="ARBA00023242"/>
    </source>
</evidence>
<protein>
    <submittedName>
        <fullName evidence="7">Uncharacterized protein</fullName>
    </submittedName>
</protein>
<dbReference type="Gene3D" id="2.40.10.230">
    <property type="entry name" value="Probable tRNA pseudouridine synthase domain"/>
    <property type="match status" value="1"/>
</dbReference>
<feature type="compositionally biased region" description="Polar residues" evidence="6">
    <location>
        <begin position="374"/>
        <end position="383"/>
    </location>
</feature>
<dbReference type="GO" id="GO:0005634">
    <property type="term" value="C:nucleus"/>
    <property type="evidence" value="ECO:0007669"/>
    <property type="project" value="UniProtKB-SubCell"/>
</dbReference>
<evidence type="ECO:0000313" key="8">
    <source>
        <dbReference type="Proteomes" id="UP000186601"/>
    </source>
</evidence>
<feature type="compositionally biased region" description="Low complexity" evidence="6">
    <location>
        <begin position="575"/>
        <end position="586"/>
    </location>
</feature>
<dbReference type="AlphaFoldDB" id="A0A2R6NJQ5"/>
<dbReference type="OrthoDB" id="21550at2759"/>
<accession>A0A2R6NJQ5</accession>
<name>A0A2R6NJQ5_9APHY</name>
<feature type="region of interest" description="Disordered" evidence="6">
    <location>
        <begin position="575"/>
        <end position="615"/>
    </location>
</feature>
<feature type="compositionally biased region" description="Polar residues" evidence="6">
    <location>
        <begin position="493"/>
        <end position="515"/>
    </location>
</feature>
<dbReference type="EMBL" id="MLYV02001153">
    <property type="protein sequence ID" value="PSR72576.1"/>
    <property type="molecule type" value="Genomic_DNA"/>
</dbReference>
<dbReference type="InterPro" id="IPR040309">
    <property type="entry name" value="Naf1"/>
</dbReference>
<gene>
    <name evidence="7" type="ORF">PHLCEN_2v11569</name>
</gene>
<feature type="compositionally biased region" description="Acidic residues" evidence="6">
    <location>
        <begin position="288"/>
        <end position="302"/>
    </location>
</feature>
<feature type="compositionally biased region" description="Acidic residues" evidence="6">
    <location>
        <begin position="64"/>
        <end position="77"/>
    </location>
</feature>
<keyword evidence="5" id="KW-0539">Nucleus</keyword>
<dbReference type="GO" id="GO:0003723">
    <property type="term" value="F:RNA binding"/>
    <property type="evidence" value="ECO:0007669"/>
    <property type="project" value="UniProtKB-KW"/>
</dbReference>
<keyword evidence="4" id="KW-0694">RNA-binding</keyword>
<organism evidence="7 8">
    <name type="scientific">Hermanssonia centrifuga</name>
    <dbReference type="NCBI Taxonomy" id="98765"/>
    <lineage>
        <taxon>Eukaryota</taxon>
        <taxon>Fungi</taxon>
        <taxon>Dikarya</taxon>
        <taxon>Basidiomycota</taxon>
        <taxon>Agaricomycotina</taxon>
        <taxon>Agaricomycetes</taxon>
        <taxon>Polyporales</taxon>
        <taxon>Meruliaceae</taxon>
        <taxon>Hermanssonia</taxon>
    </lineage>
</organism>
<evidence type="ECO:0000256" key="4">
    <source>
        <dbReference type="ARBA" id="ARBA00022884"/>
    </source>
</evidence>
<feature type="compositionally biased region" description="Basic and acidic residues" evidence="6">
    <location>
        <begin position="303"/>
        <end position="315"/>
    </location>
</feature>
<dbReference type="PANTHER" id="PTHR31633">
    <property type="entry name" value="H/ACA RIBONUCLEOPROTEIN COMPLEX NON-CORE SUBUNIT NAF1"/>
    <property type="match status" value="1"/>
</dbReference>
<proteinExistence type="predicted"/>
<evidence type="ECO:0000256" key="3">
    <source>
        <dbReference type="ARBA" id="ARBA00022552"/>
    </source>
</evidence>
<dbReference type="Proteomes" id="UP000186601">
    <property type="component" value="Unassembled WGS sequence"/>
</dbReference>
<dbReference type="GO" id="GO:0005732">
    <property type="term" value="C:sno(s)RNA-containing ribonucleoprotein complex"/>
    <property type="evidence" value="ECO:0007669"/>
    <property type="project" value="InterPro"/>
</dbReference>
<keyword evidence="3" id="KW-0698">rRNA processing</keyword>
<dbReference type="GO" id="GO:0000493">
    <property type="term" value="P:box H/ACA snoRNP assembly"/>
    <property type="evidence" value="ECO:0007669"/>
    <property type="project" value="InterPro"/>
</dbReference>
<sequence length="615" mass="67401">MDFKIPSAIPQDLQLIHDIVGEIPPTPPRTTTKSPSPAPVETNSIDSIGSTDDSDTDSEREVEADILAGLDEEDEEGTPVVPGDSDSEPESDSDLDVEDAPSSAALHTKPEDLTMDDDEEGGSGAAVAPDQVRTKNEVVDLNIAIPEVEEVEEHEVLEKVGEVMSIIEKVVIVRGTPSQVHNRASDRTLDSDTLLVFEDRKVLGYVRRNPPRATVMFEYLLGTQIWETFGPTNQPFYRVQFNDSYPLDAEKVRVSREVFHIPQRSNFVFVSQLKRLKGSDASNAHDEEPGDDELEFSDDEAERDYKRALKEKRGGFETASRHSTPVPSHPRDQEMSDDLYGTSPYDSSLNDMDFGAGPSRPAPVPYDDPYSDSYGLTDQQVSPSVAAPPVRREAESSGSHISDRPRGRGRGKSFSRDGGGRERGRGRGQDRRRGGDRGRGRGRGRGSGGASGSDRWGPDHAQQRGGPTDDYDPRISRPLSPTSLAIARATGQLSDGSTFGTTQPSAGTSPTTASPVENDWSYQQYSNQYDYNFGYQQPYVQPHINPRFASAFGMNFGFQPQAQYGSYGQYNTTYNNPGGSGTSTTGQWTDEWNTQNGRSAPNQGGDIVPREEPRP</sequence>